<dbReference type="PROSITE" id="PS51029">
    <property type="entry name" value="MADF"/>
    <property type="match status" value="1"/>
</dbReference>
<evidence type="ECO:0000313" key="5">
    <source>
        <dbReference type="Proteomes" id="UP000000311"/>
    </source>
</evidence>
<dbReference type="InterPro" id="IPR039353">
    <property type="entry name" value="TF_Adf1"/>
</dbReference>
<dbReference type="PANTHER" id="PTHR12243">
    <property type="entry name" value="MADF DOMAIN TRANSCRIPTION FACTOR"/>
    <property type="match status" value="1"/>
</dbReference>
<dbReference type="GO" id="GO:0005667">
    <property type="term" value="C:transcription regulator complex"/>
    <property type="evidence" value="ECO:0007669"/>
    <property type="project" value="TreeGrafter"/>
</dbReference>
<feature type="domain" description="MADF" evidence="2">
    <location>
        <begin position="48"/>
        <end position="144"/>
    </location>
</feature>
<evidence type="ECO:0000256" key="1">
    <source>
        <dbReference type="PROSITE-ProRule" id="PRU00371"/>
    </source>
</evidence>
<keyword evidence="5" id="KW-1185">Reference proteome</keyword>
<feature type="domain" description="BESS" evidence="3">
    <location>
        <begin position="237"/>
        <end position="276"/>
    </location>
</feature>
<dbReference type="FunCoup" id="E2AZ63">
    <property type="interactions" value="84"/>
</dbReference>
<proteinExistence type="predicted"/>
<organism evidence="5">
    <name type="scientific">Camponotus floridanus</name>
    <name type="common">Florida carpenter ant</name>
    <dbReference type="NCBI Taxonomy" id="104421"/>
    <lineage>
        <taxon>Eukaryota</taxon>
        <taxon>Metazoa</taxon>
        <taxon>Ecdysozoa</taxon>
        <taxon>Arthropoda</taxon>
        <taxon>Hexapoda</taxon>
        <taxon>Insecta</taxon>
        <taxon>Pterygota</taxon>
        <taxon>Neoptera</taxon>
        <taxon>Endopterygota</taxon>
        <taxon>Hymenoptera</taxon>
        <taxon>Apocrita</taxon>
        <taxon>Aculeata</taxon>
        <taxon>Formicoidea</taxon>
        <taxon>Formicidae</taxon>
        <taxon>Formicinae</taxon>
        <taxon>Camponotus</taxon>
    </lineage>
</organism>
<gene>
    <name evidence="4" type="ORF">EAG_07214</name>
</gene>
<dbReference type="PROSITE" id="PS51031">
    <property type="entry name" value="BESS"/>
    <property type="match status" value="1"/>
</dbReference>
<evidence type="ECO:0000259" key="3">
    <source>
        <dbReference type="PROSITE" id="PS51031"/>
    </source>
</evidence>
<dbReference type="InterPro" id="IPR004210">
    <property type="entry name" value="BESS_motif"/>
</dbReference>
<keyword evidence="1" id="KW-0539">Nucleus</keyword>
<dbReference type="OrthoDB" id="6615613at2759"/>
<dbReference type="SMART" id="SM00595">
    <property type="entry name" value="MADF"/>
    <property type="match status" value="1"/>
</dbReference>
<dbReference type="EMBL" id="GL444094">
    <property type="protein sequence ID" value="EFN61277.1"/>
    <property type="molecule type" value="Genomic_DNA"/>
</dbReference>
<accession>E2AZ63</accession>
<evidence type="ECO:0000313" key="4">
    <source>
        <dbReference type="EMBL" id="EFN61277.1"/>
    </source>
</evidence>
<evidence type="ECO:0008006" key="6">
    <source>
        <dbReference type="Google" id="ProtNLM"/>
    </source>
</evidence>
<dbReference type="Proteomes" id="UP000000311">
    <property type="component" value="Unassembled WGS sequence"/>
</dbReference>
<reference evidence="4 5" key="1">
    <citation type="journal article" date="2010" name="Science">
        <title>Genomic comparison of the ants Camponotus floridanus and Harpegnathos saltator.</title>
        <authorList>
            <person name="Bonasio R."/>
            <person name="Zhang G."/>
            <person name="Ye C."/>
            <person name="Mutti N.S."/>
            <person name="Fang X."/>
            <person name="Qin N."/>
            <person name="Donahue G."/>
            <person name="Yang P."/>
            <person name="Li Q."/>
            <person name="Li C."/>
            <person name="Zhang P."/>
            <person name="Huang Z."/>
            <person name="Berger S.L."/>
            <person name="Reinberg D."/>
            <person name="Wang J."/>
            <person name="Liebig J."/>
        </authorList>
    </citation>
    <scope>NUCLEOTIDE SEQUENCE [LARGE SCALE GENOMIC DNA]</scope>
    <source>
        <strain evidence="5">C129</strain>
    </source>
</reference>
<dbReference type="PANTHER" id="PTHR12243:SF60">
    <property type="entry name" value="SI:CH211-15D5.12-RELATED"/>
    <property type="match status" value="1"/>
</dbReference>
<dbReference type="GO" id="GO:0005634">
    <property type="term" value="C:nucleus"/>
    <property type="evidence" value="ECO:0007669"/>
    <property type="project" value="UniProtKB-SubCell"/>
</dbReference>
<dbReference type="GO" id="GO:0003677">
    <property type="term" value="F:DNA binding"/>
    <property type="evidence" value="ECO:0007669"/>
    <property type="project" value="InterPro"/>
</dbReference>
<protein>
    <recommendedName>
        <fullName evidence="6">MADF domain-containing protein</fullName>
    </recommendedName>
</protein>
<dbReference type="Pfam" id="PF10545">
    <property type="entry name" value="MADF_DNA_bdg"/>
    <property type="match status" value="1"/>
</dbReference>
<name>E2AZ63_CAMFO</name>
<sequence length="284" mass="31873">MVLQHAPCFSDYDEAINTIIIDENNIVTIGYRPGIEVNCSNSQDTDEMLIACVSQKPALYDHRLPVSERTNLKKNALWQEVCNMMGDIMDVTAAKKRWKYLKDCYAKDRKKSNEYIPSGSAAPKARKNTFRFYEAMSFLNDCMETRQTVSTLPRNSSVSNNPSVSISQALTLRASSIASTFNMSENGNTASSSENAEECATLSSNSYSSKKKKSKRDFNSLDEVFLTTLMAEPAAQNDPTSNYALSLADGLRRLPYNERAKLQIEFLSRVMEVQNRLDSEMCPP</sequence>
<dbReference type="AlphaFoldDB" id="E2AZ63"/>
<dbReference type="InParanoid" id="E2AZ63"/>
<dbReference type="GO" id="GO:0006357">
    <property type="term" value="P:regulation of transcription by RNA polymerase II"/>
    <property type="evidence" value="ECO:0007669"/>
    <property type="project" value="TreeGrafter"/>
</dbReference>
<dbReference type="InterPro" id="IPR006578">
    <property type="entry name" value="MADF-dom"/>
</dbReference>
<dbReference type="OMA" id="DEMEPRC"/>
<comment type="subcellular location">
    <subcellularLocation>
        <location evidence="1">Nucleus</location>
    </subcellularLocation>
</comment>
<evidence type="ECO:0000259" key="2">
    <source>
        <dbReference type="PROSITE" id="PS51029"/>
    </source>
</evidence>